<organism evidence="2 3">
    <name type="scientific">Phytoactinopolyspora alkaliphila</name>
    <dbReference type="NCBI Taxonomy" id="1783498"/>
    <lineage>
        <taxon>Bacteria</taxon>
        <taxon>Bacillati</taxon>
        <taxon>Actinomycetota</taxon>
        <taxon>Actinomycetes</taxon>
        <taxon>Jiangellales</taxon>
        <taxon>Jiangellaceae</taxon>
        <taxon>Phytoactinopolyspora</taxon>
    </lineage>
</organism>
<dbReference type="Proteomes" id="UP000469185">
    <property type="component" value="Unassembled WGS sequence"/>
</dbReference>
<dbReference type="RefSeq" id="WP_163820820.1">
    <property type="nucleotide sequence ID" value="NZ_JAAGOB010000015.1"/>
</dbReference>
<name>A0A6N9YSN1_9ACTN</name>
<dbReference type="Gene3D" id="3.40.1000.10">
    <property type="entry name" value="Mog1/PsbP, alpha/beta/alpha sandwich"/>
    <property type="match status" value="1"/>
</dbReference>
<keyword evidence="3" id="KW-1185">Reference proteome</keyword>
<evidence type="ECO:0008006" key="4">
    <source>
        <dbReference type="Google" id="ProtNLM"/>
    </source>
</evidence>
<dbReference type="EMBL" id="JAAGOB010000015">
    <property type="protein sequence ID" value="NED98041.1"/>
    <property type="molecule type" value="Genomic_DNA"/>
</dbReference>
<gene>
    <name evidence="2" type="ORF">G1H11_22335</name>
</gene>
<proteinExistence type="predicted"/>
<feature type="region of interest" description="Disordered" evidence="1">
    <location>
        <begin position="1"/>
        <end position="24"/>
    </location>
</feature>
<sequence length="186" mass="18968">MTTDTETRGPTAAAETAGKASDGATTVRYPSYQLPSVPPFHIDVPEGYVAHPAPRALAVVRPASTAEDARFIPNVTVTADLVPAGADPKALLEAMVAAQASEVAAGAAAESDTPGSASQRLCRTVDGVDVIQVATVWVLPVRYAGDVAHALTVVSSWADGAGAQVGHTLRAIHESFRVESGQTAGA</sequence>
<dbReference type="AlphaFoldDB" id="A0A6N9YSN1"/>
<evidence type="ECO:0000313" key="3">
    <source>
        <dbReference type="Proteomes" id="UP000469185"/>
    </source>
</evidence>
<protein>
    <recommendedName>
        <fullName evidence="4">DUF1795 domain-containing protein</fullName>
    </recommendedName>
</protein>
<comment type="caution">
    <text evidence="2">The sequence shown here is derived from an EMBL/GenBank/DDBJ whole genome shotgun (WGS) entry which is preliminary data.</text>
</comment>
<evidence type="ECO:0000313" key="2">
    <source>
        <dbReference type="EMBL" id="NED98041.1"/>
    </source>
</evidence>
<reference evidence="2 3" key="1">
    <citation type="submission" date="2020-02" db="EMBL/GenBank/DDBJ databases">
        <authorList>
            <person name="Li X.-J."/>
            <person name="Feng X.-M."/>
        </authorList>
    </citation>
    <scope>NUCLEOTIDE SEQUENCE [LARGE SCALE GENOMIC DNA]</scope>
    <source>
        <strain evidence="2 3">CGMCC 4.7225</strain>
    </source>
</reference>
<evidence type="ECO:0000256" key="1">
    <source>
        <dbReference type="SAM" id="MobiDB-lite"/>
    </source>
</evidence>
<accession>A0A6N9YSN1</accession>